<sequence length="155" mass="18396">MTRSSIPSIAFRSYMTYPGLGHHWRSILKRHHDLRCTVQRSLQNCLERFNLCCCCEVHTKRRSSEYQFFRRNLVQQRFRNLRKFQVKYHHNIKSVLRNLFALPAAISQKWLSTLFVIMHSFTSFNELTPSSSNHGSTHRIGSKTLHKFMNFTSFG</sequence>
<proteinExistence type="predicted"/>
<evidence type="ECO:0000313" key="1">
    <source>
        <dbReference type="EMBL" id="GFY68558.1"/>
    </source>
</evidence>
<dbReference type="AlphaFoldDB" id="A0A8X6YA88"/>
<protein>
    <submittedName>
        <fullName evidence="1">Uncharacterized protein</fullName>
    </submittedName>
</protein>
<accession>A0A8X6YA88</accession>
<dbReference type="EMBL" id="BMAV01017120">
    <property type="protein sequence ID" value="GFY68558.1"/>
    <property type="molecule type" value="Genomic_DNA"/>
</dbReference>
<gene>
    <name evidence="1" type="ORF">TNIN_432521</name>
</gene>
<dbReference type="Proteomes" id="UP000886998">
    <property type="component" value="Unassembled WGS sequence"/>
</dbReference>
<reference evidence="1" key="1">
    <citation type="submission" date="2020-08" db="EMBL/GenBank/DDBJ databases">
        <title>Multicomponent nature underlies the extraordinary mechanical properties of spider dragline silk.</title>
        <authorList>
            <person name="Kono N."/>
            <person name="Nakamura H."/>
            <person name="Mori M."/>
            <person name="Yoshida Y."/>
            <person name="Ohtoshi R."/>
            <person name="Malay A.D."/>
            <person name="Moran D.A.P."/>
            <person name="Tomita M."/>
            <person name="Numata K."/>
            <person name="Arakawa K."/>
        </authorList>
    </citation>
    <scope>NUCLEOTIDE SEQUENCE</scope>
</reference>
<comment type="caution">
    <text evidence="1">The sequence shown here is derived from an EMBL/GenBank/DDBJ whole genome shotgun (WGS) entry which is preliminary data.</text>
</comment>
<keyword evidence="2" id="KW-1185">Reference proteome</keyword>
<name>A0A8X6YA88_9ARAC</name>
<evidence type="ECO:0000313" key="2">
    <source>
        <dbReference type="Proteomes" id="UP000886998"/>
    </source>
</evidence>
<organism evidence="1 2">
    <name type="scientific">Trichonephila inaurata madagascariensis</name>
    <dbReference type="NCBI Taxonomy" id="2747483"/>
    <lineage>
        <taxon>Eukaryota</taxon>
        <taxon>Metazoa</taxon>
        <taxon>Ecdysozoa</taxon>
        <taxon>Arthropoda</taxon>
        <taxon>Chelicerata</taxon>
        <taxon>Arachnida</taxon>
        <taxon>Araneae</taxon>
        <taxon>Araneomorphae</taxon>
        <taxon>Entelegynae</taxon>
        <taxon>Araneoidea</taxon>
        <taxon>Nephilidae</taxon>
        <taxon>Trichonephila</taxon>
        <taxon>Trichonephila inaurata</taxon>
    </lineage>
</organism>